<feature type="compositionally biased region" description="Low complexity" evidence="1">
    <location>
        <begin position="79"/>
        <end position="95"/>
    </location>
</feature>
<protein>
    <submittedName>
        <fullName evidence="2">Uncharacterized protein</fullName>
    </submittedName>
</protein>
<proteinExistence type="predicted"/>
<dbReference type="Proteomes" id="UP001219525">
    <property type="component" value="Unassembled WGS sequence"/>
</dbReference>
<name>A0AAD6YMA6_9AGAR</name>
<reference evidence="2" key="1">
    <citation type="submission" date="2023-03" db="EMBL/GenBank/DDBJ databases">
        <title>Massive genome expansion in bonnet fungi (Mycena s.s.) driven by repeated elements and novel gene families across ecological guilds.</title>
        <authorList>
            <consortium name="Lawrence Berkeley National Laboratory"/>
            <person name="Harder C.B."/>
            <person name="Miyauchi S."/>
            <person name="Viragh M."/>
            <person name="Kuo A."/>
            <person name="Thoen E."/>
            <person name="Andreopoulos B."/>
            <person name="Lu D."/>
            <person name="Skrede I."/>
            <person name="Drula E."/>
            <person name="Henrissat B."/>
            <person name="Morin E."/>
            <person name="Kohler A."/>
            <person name="Barry K."/>
            <person name="LaButti K."/>
            <person name="Morin E."/>
            <person name="Salamov A."/>
            <person name="Lipzen A."/>
            <person name="Mereny Z."/>
            <person name="Hegedus B."/>
            <person name="Baldrian P."/>
            <person name="Stursova M."/>
            <person name="Weitz H."/>
            <person name="Taylor A."/>
            <person name="Grigoriev I.V."/>
            <person name="Nagy L.G."/>
            <person name="Martin F."/>
            <person name="Kauserud H."/>
        </authorList>
    </citation>
    <scope>NUCLEOTIDE SEQUENCE</scope>
    <source>
        <strain evidence="2">9144</strain>
    </source>
</reference>
<evidence type="ECO:0000313" key="2">
    <source>
        <dbReference type="EMBL" id="KAJ7223321.1"/>
    </source>
</evidence>
<dbReference type="AlphaFoldDB" id="A0AAD6YMA6"/>
<sequence length="170" mass="17655">MPYACCPRPTPAAAAHCVPASPPPAARCLLLPAGRAAGGRNKKWRAGGRGCSMAAEGGRQRARAAGGRGGPAGRRAEQEVGSGRRAVGGRRLAGGSMRGGGQRNRRQTKGWAHRVRANAKYTRGHSGDHVVTYRRLAAVALICHAACHFGRDLCQKSEVGNEVGDGVGTK</sequence>
<feature type="compositionally biased region" description="Basic residues" evidence="1">
    <location>
        <begin position="103"/>
        <end position="112"/>
    </location>
</feature>
<accession>A0AAD6YMA6</accession>
<keyword evidence="3" id="KW-1185">Reference proteome</keyword>
<gene>
    <name evidence="2" type="ORF">GGX14DRAFT_387645</name>
</gene>
<feature type="region of interest" description="Disordered" evidence="1">
    <location>
        <begin position="39"/>
        <end position="112"/>
    </location>
</feature>
<dbReference type="EMBL" id="JARJCW010000006">
    <property type="protein sequence ID" value="KAJ7223321.1"/>
    <property type="molecule type" value="Genomic_DNA"/>
</dbReference>
<comment type="caution">
    <text evidence="2">The sequence shown here is derived from an EMBL/GenBank/DDBJ whole genome shotgun (WGS) entry which is preliminary data.</text>
</comment>
<evidence type="ECO:0000313" key="3">
    <source>
        <dbReference type="Proteomes" id="UP001219525"/>
    </source>
</evidence>
<organism evidence="2 3">
    <name type="scientific">Mycena pura</name>
    <dbReference type="NCBI Taxonomy" id="153505"/>
    <lineage>
        <taxon>Eukaryota</taxon>
        <taxon>Fungi</taxon>
        <taxon>Dikarya</taxon>
        <taxon>Basidiomycota</taxon>
        <taxon>Agaricomycotina</taxon>
        <taxon>Agaricomycetes</taxon>
        <taxon>Agaricomycetidae</taxon>
        <taxon>Agaricales</taxon>
        <taxon>Marasmiineae</taxon>
        <taxon>Mycenaceae</taxon>
        <taxon>Mycena</taxon>
    </lineage>
</organism>
<evidence type="ECO:0000256" key="1">
    <source>
        <dbReference type="SAM" id="MobiDB-lite"/>
    </source>
</evidence>